<accession>A0A645JAN8</accession>
<sequence length="170" mass="19249">MLEELIQEDGHDYINIQPKSRKNNPISIFIASVIRTYKVVKLVKKHHINILLGTDASIAQAGFLTKKHAITALEDDYDVISKLAKLTYPYTSSILVPSVCSVGKWELKKVAYEGYMKLAYLHPNRFLPNITIKKKYISEDKYCILRLAGLTAYHDAGKKGLNITLVNEII</sequence>
<name>A0A645JAN8_9ZZZZ</name>
<organism evidence="1">
    <name type="scientific">bioreactor metagenome</name>
    <dbReference type="NCBI Taxonomy" id="1076179"/>
    <lineage>
        <taxon>unclassified sequences</taxon>
        <taxon>metagenomes</taxon>
        <taxon>ecological metagenomes</taxon>
    </lineage>
</organism>
<reference evidence="1" key="1">
    <citation type="submission" date="2019-08" db="EMBL/GenBank/DDBJ databases">
        <authorList>
            <person name="Kucharzyk K."/>
            <person name="Murdoch R.W."/>
            <person name="Higgins S."/>
            <person name="Loffler F."/>
        </authorList>
    </citation>
    <scope>NUCLEOTIDE SEQUENCE</scope>
</reference>
<evidence type="ECO:0000313" key="1">
    <source>
        <dbReference type="EMBL" id="MPN60467.1"/>
    </source>
</evidence>
<gene>
    <name evidence="1" type="ORF">SDC9_208195</name>
</gene>
<dbReference type="EMBL" id="VSSQ01135773">
    <property type="protein sequence ID" value="MPN60467.1"/>
    <property type="molecule type" value="Genomic_DNA"/>
</dbReference>
<protein>
    <submittedName>
        <fullName evidence="1">Uncharacterized protein</fullName>
    </submittedName>
</protein>
<comment type="caution">
    <text evidence="1">The sequence shown here is derived from an EMBL/GenBank/DDBJ whole genome shotgun (WGS) entry which is preliminary data.</text>
</comment>
<proteinExistence type="predicted"/>
<dbReference type="AlphaFoldDB" id="A0A645JAN8"/>